<proteinExistence type="predicted"/>
<gene>
    <name evidence="2" type="ORF">G9H71_11565</name>
</gene>
<feature type="domain" description="Polysaccharide pyruvyl transferase" evidence="1">
    <location>
        <begin position="72"/>
        <end position="361"/>
    </location>
</feature>
<dbReference type="EMBL" id="JAANNP010000006">
    <property type="protein sequence ID" value="NHC14416.1"/>
    <property type="molecule type" value="Genomic_DNA"/>
</dbReference>
<evidence type="ECO:0000313" key="3">
    <source>
        <dbReference type="Proteomes" id="UP000800981"/>
    </source>
</evidence>
<comment type="caution">
    <text evidence="2">The sequence shown here is derived from an EMBL/GenBank/DDBJ whole genome shotgun (WGS) entry which is preliminary data.</text>
</comment>
<dbReference type="RefSeq" id="WP_166281922.1">
    <property type="nucleotide sequence ID" value="NZ_JAANNP010000006.1"/>
</dbReference>
<dbReference type="InterPro" id="IPR007345">
    <property type="entry name" value="Polysacch_pyruvyl_Trfase"/>
</dbReference>
<dbReference type="PANTHER" id="PTHR36836">
    <property type="entry name" value="COLANIC ACID BIOSYNTHESIS PROTEIN WCAK"/>
    <property type="match status" value="1"/>
</dbReference>
<dbReference type="Pfam" id="PF04230">
    <property type="entry name" value="PS_pyruv_trans"/>
    <property type="match status" value="1"/>
</dbReference>
<protein>
    <recommendedName>
        <fullName evidence="1">Polysaccharide pyruvyl transferase domain-containing protein</fullName>
    </recommendedName>
</protein>
<dbReference type="PANTHER" id="PTHR36836:SF1">
    <property type="entry name" value="COLANIC ACID BIOSYNTHESIS PROTEIN WCAK"/>
    <property type="match status" value="1"/>
</dbReference>
<evidence type="ECO:0000313" key="2">
    <source>
        <dbReference type="EMBL" id="NHC14416.1"/>
    </source>
</evidence>
<dbReference type="Proteomes" id="UP000800981">
    <property type="component" value="Unassembled WGS sequence"/>
</dbReference>
<evidence type="ECO:0000259" key="1">
    <source>
        <dbReference type="Pfam" id="PF04230"/>
    </source>
</evidence>
<accession>A0ABX0GXM3</accession>
<keyword evidence="3" id="KW-1185">Reference proteome</keyword>
<name>A0ABX0GXM3_9ACTN</name>
<organism evidence="2 3">
    <name type="scientific">Motilibacter deserti</name>
    <dbReference type="NCBI Taxonomy" id="2714956"/>
    <lineage>
        <taxon>Bacteria</taxon>
        <taxon>Bacillati</taxon>
        <taxon>Actinomycetota</taxon>
        <taxon>Actinomycetes</taxon>
        <taxon>Motilibacterales</taxon>
        <taxon>Motilibacteraceae</taxon>
        <taxon>Motilibacter</taxon>
    </lineage>
</organism>
<reference evidence="2 3" key="1">
    <citation type="submission" date="2020-03" db="EMBL/GenBank/DDBJ databases">
        <title>Two novel Motilibacter sp.</title>
        <authorList>
            <person name="Liu S."/>
        </authorList>
    </citation>
    <scope>NUCLEOTIDE SEQUENCE [LARGE SCALE GENOMIC DNA]</scope>
    <source>
        <strain evidence="2 3">E257</strain>
    </source>
</reference>
<sequence length="444" mass="46846">MTDGPLRACLFGTPGTAYNLGVGALRLSLLHGVLERRPDARLVAFDDGWGVRPAALELADGRAAAYRLCGARNSRRLDRPESYARMRLALRLGGAGSVGARLVRGADAVLDVSGGDSFAGTYGEFRFRTVLLPKLLALQAGRPLVLLPQTYGPFPDPAMRAKAARVVRAAHAAWARDSDSHDALRELLGDEYDPQRHRLGVDMAFALPVRRPDDAVADAVERFVDGDGAPVAGVNVSGLLYNDPTAAARYGLSVDYPAVVRAFVERLCAAGARVLLVPHVLGPAGLVGPDAPVESDTGACLHLAAQLPERWRDRVHVVTGPMDATQAKWVISRTSWFTGARMHATIGALSSGVPTAALAYSMKFRGVFASVGAAAGVVDARRVDDATALDALLASWEARDSARGELARSVQEVARRAASQMEEVVGVAESGRHAGRLVGRGGGG</sequence>